<feature type="transmembrane region" description="Helical" evidence="1">
    <location>
        <begin position="167"/>
        <end position="188"/>
    </location>
</feature>
<feature type="transmembrane region" description="Helical" evidence="1">
    <location>
        <begin position="200"/>
        <end position="219"/>
    </location>
</feature>
<keyword evidence="1" id="KW-0812">Transmembrane</keyword>
<feature type="transmembrane region" description="Helical" evidence="1">
    <location>
        <begin position="294"/>
        <end position="312"/>
    </location>
</feature>
<evidence type="ECO:0008006" key="4">
    <source>
        <dbReference type="Google" id="ProtNLM"/>
    </source>
</evidence>
<comment type="caution">
    <text evidence="2">The sequence shown here is derived from an EMBL/GenBank/DDBJ whole genome shotgun (WGS) entry which is preliminary data.</text>
</comment>
<evidence type="ECO:0000256" key="1">
    <source>
        <dbReference type="SAM" id="Phobius"/>
    </source>
</evidence>
<dbReference type="InterPro" id="IPR049458">
    <property type="entry name" value="EpsG-like"/>
</dbReference>
<gene>
    <name evidence="2" type="ORF">CXK91_16485</name>
</gene>
<dbReference type="EMBL" id="PPXG01000007">
    <property type="protein sequence ID" value="POH81593.1"/>
    <property type="molecule type" value="Genomic_DNA"/>
</dbReference>
<feature type="transmembrane region" description="Helical" evidence="1">
    <location>
        <begin position="265"/>
        <end position="282"/>
    </location>
</feature>
<evidence type="ECO:0000313" key="2">
    <source>
        <dbReference type="EMBL" id="POH81593.1"/>
    </source>
</evidence>
<organism evidence="2 3">
    <name type="scientific">Stutzerimonas stutzeri</name>
    <name type="common">Pseudomonas stutzeri</name>
    <dbReference type="NCBI Taxonomy" id="316"/>
    <lineage>
        <taxon>Bacteria</taxon>
        <taxon>Pseudomonadati</taxon>
        <taxon>Pseudomonadota</taxon>
        <taxon>Gammaproteobacteria</taxon>
        <taxon>Pseudomonadales</taxon>
        <taxon>Pseudomonadaceae</taxon>
        <taxon>Stutzerimonas</taxon>
    </lineage>
</organism>
<feature type="transmembrane region" description="Helical" evidence="1">
    <location>
        <begin position="240"/>
        <end position="259"/>
    </location>
</feature>
<dbReference type="Pfam" id="PF14897">
    <property type="entry name" value="EpsG"/>
    <property type="match status" value="1"/>
</dbReference>
<feature type="transmembrane region" description="Helical" evidence="1">
    <location>
        <begin position="318"/>
        <end position="338"/>
    </location>
</feature>
<accession>A0A2S4AJD4</accession>
<feature type="transmembrane region" description="Helical" evidence="1">
    <location>
        <begin position="12"/>
        <end position="29"/>
    </location>
</feature>
<name>A0A2S4AJD4_STUST</name>
<dbReference type="OrthoDB" id="6895795at2"/>
<feature type="transmembrane region" description="Helical" evidence="1">
    <location>
        <begin position="97"/>
        <end position="115"/>
    </location>
</feature>
<feature type="transmembrane region" description="Helical" evidence="1">
    <location>
        <begin position="35"/>
        <end position="54"/>
    </location>
</feature>
<sequence length="361" mass="40226">MYIQCGYKPVIYLFGWLLCYFFIAVEAISGYKGRFFAFLLVCYFGIVSLLRGSVGTDTANYEKMLVSVTNNYIWDGREPGFMAVAWLLSLIAPSAEIAVRLLSFIFFVVLAIFLIRSDRNERFLLVGYIIPAFAFQYSMNGLRLGLASSILMLAVQQYRINGSLAGIRVAIPSIMFHYSVFFSLSYLIVSQVGFLRVSSLFGLLTLLFFGVAGFFLLDISYVADKFSSYQMMQAPGTLSGVSRVVVVLVFVCGIAISNLPSGDRIRLSVLGLSFLFLFWLLTQYTYAGLRMLDLLCLVCPLAMAVSFARLGLNFNIPIKIVILLAGMLSVFAVYRGFLLESGLGSSPFLPYEFISLPFEII</sequence>
<evidence type="ECO:0000313" key="3">
    <source>
        <dbReference type="Proteomes" id="UP000237068"/>
    </source>
</evidence>
<protein>
    <recommendedName>
        <fullName evidence="4">EpsG family protein</fullName>
    </recommendedName>
</protein>
<reference evidence="2 3" key="1">
    <citation type="submission" date="2018-01" db="EMBL/GenBank/DDBJ databases">
        <title>Denitrification phenotypes of diverse strains of Pseudomonas stutzeri.</title>
        <authorList>
            <person name="Milligan D.A."/>
            <person name="Bergaust L."/>
            <person name="Bakken L.R."/>
            <person name="Frostegard A."/>
        </authorList>
    </citation>
    <scope>NUCLEOTIDE SEQUENCE [LARGE SCALE GENOMIC DNA]</scope>
    <source>
        <strain evidence="2 3">24a13</strain>
    </source>
</reference>
<dbReference type="AlphaFoldDB" id="A0A2S4AJD4"/>
<keyword evidence="1" id="KW-1133">Transmembrane helix</keyword>
<dbReference type="Proteomes" id="UP000237068">
    <property type="component" value="Unassembled WGS sequence"/>
</dbReference>
<keyword evidence="1" id="KW-0472">Membrane</keyword>
<proteinExistence type="predicted"/>